<evidence type="ECO:0000256" key="1">
    <source>
        <dbReference type="SAM" id="MobiDB-lite"/>
    </source>
</evidence>
<dbReference type="EMBL" id="CP012747">
    <property type="protein sequence ID" value="ALL67243.1"/>
    <property type="molecule type" value="Genomic_DNA"/>
</dbReference>
<proteinExistence type="predicted"/>
<feature type="region of interest" description="Disordered" evidence="1">
    <location>
        <begin position="1"/>
        <end position="26"/>
    </location>
</feature>
<dbReference type="KEGG" id="bcai:K788_0005214"/>
<gene>
    <name evidence="2" type="ORF">K788_0005214</name>
</gene>
<evidence type="ECO:0000313" key="2">
    <source>
        <dbReference type="EMBL" id="ALL67243.1"/>
    </source>
</evidence>
<dbReference type="AlphaFoldDB" id="A0A0P0RF58"/>
<reference evidence="2 3" key="1">
    <citation type="journal article" date="2014" name="Genome Announc.">
        <title>Draft Genome Sequence of the Haloacid-Degrading Burkholderia caribensis Strain MBA4.</title>
        <authorList>
            <person name="Pan Y."/>
            <person name="Kong K.F."/>
            <person name="Tsang J.S."/>
        </authorList>
    </citation>
    <scope>NUCLEOTIDE SEQUENCE [LARGE SCALE GENOMIC DNA]</scope>
    <source>
        <strain evidence="2 3">MBA4</strain>
    </source>
</reference>
<accession>A0A0P0RF58</accession>
<protein>
    <submittedName>
        <fullName evidence="2">Uncharacterized protein</fullName>
    </submittedName>
</protein>
<organism evidence="2 3">
    <name type="scientific">Paraburkholderia caribensis MBA4</name>
    <dbReference type="NCBI Taxonomy" id="1323664"/>
    <lineage>
        <taxon>Bacteria</taxon>
        <taxon>Pseudomonadati</taxon>
        <taxon>Pseudomonadota</taxon>
        <taxon>Betaproteobacteria</taxon>
        <taxon>Burkholderiales</taxon>
        <taxon>Burkholderiaceae</taxon>
        <taxon>Paraburkholderia</taxon>
    </lineage>
</organism>
<dbReference type="Proteomes" id="UP000019146">
    <property type="component" value="Chromosome 2"/>
</dbReference>
<sequence length="56" mass="6221">MTGEKKPLLKLTQTKTSAENARPDTFFGNSTRAQIAAPRALSLVGQGFWPIDRKFK</sequence>
<evidence type="ECO:0000313" key="3">
    <source>
        <dbReference type="Proteomes" id="UP000019146"/>
    </source>
</evidence>
<name>A0A0P0RF58_9BURK</name>